<feature type="region of interest" description="Disordered" evidence="1">
    <location>
        <begin position="138"/>
        <end position="157"/>
    </location>
</feature>
<reference evidence="2" key="2">
    <citation type="submission" date="2015-07" db="EMBL/GenBank/DDBJ databases">
        <authorList>
            <person name="Noorani M."/>
        </authorList>
    </citation>
    <scope>NUCLEOTIDE SEQUENCE</scope>
    <source>
        <strain evidence="2">Yugu1</strain>
    </source>
</reference>
<name>A0A368PZY4_SETIT</name>
<organism evidence="2">
    <name type="scientific">Setaria italica</name>
    <name type="common">Foxtail millet</name>
    <name type="synonym">Panicum italicum</name>
    <dbReference type="NCBI Taxonomy" id="4555"/>
    <lineage>
        <taxon>Eukaryota</taxon>
        <taxon>Viridiplantae</taxon>
        <taxon>Streptophyta</taxon>
        <taxon>Embryophyta</taxon>
        <taxon>Tracheophyta</taxon>
        <taxon>Spermatophyta</taxon>
        <taxon>Magnoliopsida</taxon>
        <taxon>Liliopsida</taxon>
        <taxon>Poales</taxon>
        <taxon>Poaceae</taxon>
        <taxon>PACMAD clade</taxon>
        <taxon>Panicoideae</taxon>
        <taxon>Panicodae</taxon>
        <taxon>Paniceae</taxon>
        <taxon>Cenchrinae</taxon>
        <taxon>Setaria</taxon>
    </lineage>
</organism>
<feature type="region of interest" description="Disordered" evidence="1">
    <location>
        <begin position="1"/>
        <end position="110"/>
    </location>
</feature>
<reference evidence="2" key="1">
    <citation type="journal article" date="2012" name="Nat. Biotechnol.">
        <title>Reference genome sequence of the model plant Setaria.</title>
        <authorList>
            <person name="Bennetzen J.L."/>
            <person name="Schmutz J."/>
            <person name="Wang H."/>
            <person name="Percifield R."/>
            <person name="Hawkins J."/>
            <person name="Pontaroli A.C."/>
            <person name="Estep M."/>
            <person name="Feng L."/>
            <person name="Vaughn J.N."/>
            <person name="Grimwood J."/>
            <person name="Jenkins J."/>
            <person name="Barry K."/>
            <person name="Lindquist E."/>
            <person name="Hellsten U."/>
            <person name="Deshpande S."/>
            <person name="Wang X."/>
            <person name="Wu X."/>
            <person name="Mitros T."/>
            <person name="Triplett J."/>
            <person name="Yang X."/>
            <person name="Ye C.Y."/>
            <person name="Mauro-Herrera M."/>
            <person name="Wang L."/>
            <person name="Li P."/>
            <person name="Sharma M."/>
            <person name="Sharma R."/>
            <person name="Ronald P.C."/>
            <person name="Panaud O."/>
            <person name="Kellogg E.A."/>
            <person name="Brutnell T.P."/>
            <person name="Doust A.N."/>
            <person name="Tuskan G.A."/>
            <person name="Rokhsar D."/>
            <person name="Devos K.M."/>
        </authorList>
    </citation>
    <scope>NUCLEOTIDE SEQUENCE [LARGE SCALE GENOMIC DNA]</scope>
    <source>
        <strain evidence="2">Yugu1</strain>
    </source>
</reference>
<feature type="compositionally biased region" description="Basic residues" evidence="1">
    <location>
        <begin position="148"/>
        <end position="157"/>
    </location>
</feature>
<evidence type="ECO:0000313" key="2">
    <source>
        <dbReference type="EMBL" id="RCV11104.1"/>
    </source>
</evidence>
<sequence length="157" mass="17064">MHDGRSYEQSTASPTPSARYVDCGLAGRSYEAAQSTPSPTPFPGGERTMEDRASSRQPPGRPSTWYVDVDGLRPRRAIGGDGHHRRSLGSSSPALPPPPFSHLRRPPPVSNTILVQHDRPLADMLVRHDRPLTNLVCAGGGGLDRRHGAPKLRPKPR</sequence>
<gene>
    <name evidence="2" type="ORF">SETIT_2G160800v2</name>
</gene>
<dbReference type="AlphaFoldDB" id="A0A368PZY4"/>
<protein>
    <submittedName>
        <fullName evidence="2">Uncharacterized protein</fullName>
    </submittedName>
</protein>
<evidence type="ECO:0000256" key="1">
    <source>
        <dbReference type="SAM" id="MobiDB-lite"/>
    </source>
</evidence>
<accession>A0A368PZY4</accession>
<dbReference type="EMBL" id="CM003529">
    <property type="protein sequence ID" value="RCV11104.1"/>
    <property type="molecule type" value="Genomic_DNA"/>
</dbReference>
<proteinExistence type="predicted"/>
<feature type="compositionally biased region" description="Polar residues" evidence="1">
    <location>
        <begin position="7"/>
        <end position="16"/>
    </location>
</feature>